<organism evidence="2">
    <name type="scientific">anaerobic digester metagenome</name>
    <dbReference type="NCBI Taxonomy" id="1263854"/>
    <lineage>
        <taxon>unclassified sequences</taxon>
        <taxon>metagenomes</taxon>
        <taxon>ecological metagenomes</taxon>
    </lineage>
</organism>
<sequence length="367" mass="40334">MALGKDRRLGRAVAEHLLGYLGGMIDRYRRRRGRVLDAMGLGPRETPSETVLRGPTYTLRLYGGQGGKGPAVLIVPAPIKRAYIWDLDHEISAVRRFLGQGIRVWLIRWEMPGIQDQGLGLAHYAGRYILDCLEAMESGPKNKRPILAGHSLGGTFAAIFAALHPDMVGGLVLLGAPIRFGPGVGAIDSLVARAPGACVFTSISGNVPGWFLGAMSTLASPASFQAERWADWQSSLTDPRLLRTHMKVRRWTLDELPMPGLLFEEVVERLYRRDCFMGSRLDIDGKCATPRSIRAPILTVADRRSVLVPPEASLPLNDIAGNQANRVLWYEEEPGVALQHVGMLVGRRAHQSLWPAILRWIGECGKA</sequence>
<reference evidence="2" key="1">
    <citation type="submission" date="2019-03" db="EMBL/GenBank/DDBJ databases">
        <authorList>
            <person name="Hao L."/>
        </authorList>
    </citation>
    <scope>NUCLEOTIDE SEQUENCE</scope>
</reference>
<feature type="domain" description="AB hydrolase-1" evidence="1">
    <location>
        <begin position="82"/>
        <end position="252"/>
    </location>
</feature>
<dbReference type="PANTHER" id="PTHR36837:SF2">
    <property type="entry name" value="POLY(3-HYDROXYALKANOATE) POLYMERASE SUBUNIT PHAC"/>
    <property type="match status" value="1"/>
</dbReference>
<dbReference type="Gene3D" id="3.40.50.1820">
    <property type="entry name" value="alpha/beta hydrolase"/>
    <property type="match status" value="1"/>
</dbReference>
<dbReference type="PANTHER" id="PTHR36837">
    <property type="entry name" value="POLY(3-HYDROXYALKANOATE) POLYMERASE SUBUNIT PHAC"/>
    <property type="match status" value="1"/>
</dbReference>
<accession>A0A485M1J3</accession>
<dbReference type="AlphaFoldDB" id="A0A485M1J3"/>
<dbReference type="GO" id="GO:0016787">
    <property type="term" value="F:hydrolase activity"/>
    <property type="evidence" value="ECO:0007669"/>
    <property type="project" value="UniProtKB-KW"/>
</dbReference>
<dbReference type="InterPro" id="IPR000073">
    <property type="entry name" value="AB_hydrolase_1"/>
</dbReference>
<evidence type="ECO:0000313" key="2">
    <source>
        <dbReference type="EMBL" id="VFU12556.1"/>
    </source>
</evidence>
<dbReference type="InterPro" id="IPR029058">
    <property type="entry name" value="AB_hydrolase_fold"/>
</dbReference>
<keyword evidence="2" id="KW-0378">Hydrolase</keyword>
<name>A0A485M1J3_9ZZZZ</name>
<dbReference type="Pfam" id="PF12697">
    <property type="entry name" value="Abhydrolase_6"/>
    <property type="match status" value="1"/>
</dbReference>
<proteinExistence type="predicted"/>
<gene>
    <name evidence="2" type="ORF">SCFA_140041</name>
</gene>
<dbReference type="EMBL" id="CAADRM010000046">
    <property type="protein sequence ID" value="VFU12556.1"/>
    <property type="molecule type" value="Genomic_DNA"/>
</dbReference>
<dbReference type="InterPro" id="IPR051321">
    <property type="entry name" value="PHA/PHB_synthase"/>
</dbReference>
<evidence type="ECO:0000259" key="1">
    <source>
        <dbReference type="Pfam" id="PF12697"/>
    </source>
</evidence>
<protein>
    <submittedName>
        <fullName evidence="2">Alpha/beta hydrolase</fullName>
    </submittedName>
</protein>
<dbReference type="SUPFAM" id="SSF53474">
    <property type="entry name" value="alpha/beta-Hydrolases"/>
    <property type="match status" value="1"/>
</dbReference>